<dbReference type="AlphaFoldDB" id="A0A5K8A4E6"/>
<dbReference type="InterPro" id="IPR012902">
    <property type="entry name" value="N_methyl_site"/>
</dbReference>
<sequence>MRMSLKNNNGFTLIELMVALVISSIVMAGIFSTYQTQLRSHLTQQSVVDMHQNARAAMYVMKAEIQMAGYDPTSRADSTVLVATDTSFQFEIDANGNGDCNDGNEVIRYALNGSDLGRATGTAGTLQPMAENIDAVDFVYFDSDMNRVDPAAGTLTEKDLASIRLVQVSIVARADDPVMAYKKTDTTTYKNSLGDTILSAQNDTARRTLLSTSVWCRNMGM</sequence>
<evidence type="ECO:0000256" key="8">
    <source>
        <dbReference type="SAM" id="Phobius"/>
    </source>
</evidence>
<dbReference type="GO" id="GO:0005886">
    <property type="term" value="C:plasma membrane"/>
    <property type="evidence" value="ECO:0007669"/>
    <property type="project" value="UniProtKB-SubCell"/>
</dbReference>
<evidence type="ECO:0000313" key="9">
    <source>
        <dbReference type="EMBL" id="BBO87415.1"/>
    </source>
</evidence>
<feature type="transmembrane region" description="Helical" evidence="8">
    <location>
        <begin position="12"/>
        <end position="34"/>
    </location>
</feature>
<organism evidence="9 10">
    <name type="scientific">Desulfosarcina ovata subsp. ovata</name>
    <dbReference type="NCBI Taxonomy" id="2752305"/>
    <lineage>
        <taxon>Bacteria</taxon>
        <taxon>Pseudomonadati</taxon>
        <taxon>Thermodesulfobacteriota</taxon>
        <taxon>Desulfobacteria</taxon>
        <taxon>Desulfobacterales</taxon>
        <taxon>Desulfosarcinaceae</taxon>
        <taxon>Desulfosarcina</taxon>
    </lineage>
</organism>
<keyword evidence="4" id="KW-0997">Cell inner membrane</keyword>
<dbReference type="EMBL" id="AP021879">
    <property type="protein sequence ID" value="BBO87415.1"/>
    <property type="molecule type" value="Genomic_DNA"/>
</dbReference>
<keyword evidence="7 8" id="KW-0472">Membrane</keyword>
<name>A0A5K8A4E6_9BACT</name>
<evidence type="ECO:0000256" key="2">
    <source>
        <dbReference type="ARBA" id="ARBA00022475"/>
    </source>
</evidence>
<reference evidence="9 10" key="1">
    <citation type="submission" date="2019-11" db="EMBL/GenBank/DDBJ databases">
        <title>Comparative genomics of hydrocarbon-degrading Desulfosarcina strains.</title>
        <authorList>
            <person name="Watanabe M."/>
            <person name="Kojima H."/>
            <person name="Fukui M."/>
        </authorList>
    </citation>
    <scope>NUCLEOTIDE SEQUENCE [LARGE SCALE GENOMIC DNA]</scope>
    <source>
        <strain evidence="10">oXyS1</strain>
    </source>
</reference>
<dbReference type="Proteomes" id="UP000422108">
    <property type="component" value="Chromosome"/>
</dbReference>
<dbReference type="InterPro" id="IPR051621">
    <property type="entry name" value="T2SS_protein_J"/>
</dbReference>
<evidence type="ECO:0000256" key="7">
    <source>
        <dbReference type="ARBA" id="ARBA00023136"/>
    </source>
</evidence>
<gene>
    <name evidence="9" type="ORF">DSCOOX_05950</name>
</gene>
<keyword evidence="5 8" id="KW-0812">Transmembrane</keyword>
<evidence type="ECO:0008006" key="11">
    <source>
        <dbReference type="Google" id="ProtNLM"/>
    </source>
</evidence>
<evidence type="ECO:0000256" key="3">
    <source>
        <dbReference type="ARBA" id="ARBA00022481"/>
    </source>
</evidence>
<dbReference type="PANTHER" id="PTHR39583:SF2">
    <property type="entry name" value="TYPE II SECRETION SYSTEM PROTEIN J"/>
    <property type="match status" value="1"/>
</dbReference>
<comment type="subcellular location">
    <subcellularLocation>
        <location evidence="1">Cell inner membrane</location>
        <topology evidence="1">Single-pass membrane protein</topology>
    </subcellularLocation>
</comment>
<dbReference type="SUPFAM" id="SSF54523">
    <property type="entry name" value="Pili subunits"/>
    <property type="match status" value="1"/>
</dbReference>
<dbReference type="PANTHER" id="PTHR39583">
    <property type="entry name" value="TYPE II SECRETION SYSTEM PROTEIN J-RELATED"/>
    <property type="match status" value="1"/>
</dbReference>
<keyword evidence="6 8" id="KW-1133">Transmembrane helix</keyword>
<evidence type="ECO:0000256" key="4">
    <source>
        <dbReference type="ARBA" id="ARBA00022519"/>
    </source>
</evidence>
<evidence type="ECO:0000313" key="10">
    <source>
        <dbReference type="Proteomes" id="UP000422108"/>
    </source>
</evidence>
<accession>A0A5K8A4E6</accession>
<protein>
    <recommendedName>
        <fullName evidence="11">Prepilin-type N-terminal cleavage/methylation domain-containing protein</fullName>
    </recommendedName>
</protein>
<dbReference type="Gene3D" id="3.30.700.10">
    <property type="entry name" value="Glycoprotein, Type 4 Pilin"/>
    <property type="match status" value="1"/>
</dbReference>
<keyword evidence="2" id="KW-1003">Cell membrane</keyword>
<dbReference type="Pfam" id="PF07963">
    <property type="entry name" value="N_methyl"/>
    <property type="match status" value="1"/>
</dbReference>
<dbReference type="NCBIfam" id="TIGR02532">
    <property type="entry name" value="IV_pilin_GFxxxE"/>
    <property type="match status" value="1"/>
</dbReference>
<proteinExistence type="predicted"/>
<keyword evidence="3" id="KW-0488">Methylation</keyword>
<keyword evidence="10" id="KW-1185">Reference proteome</keyword>
<evidence type="ECO:0000256" key="5">
    <source>
        <dbReference type="ARBA" id="ARBA00022692"/>
    </source>
</evidence>
<dbReference type="InterPro" id="IPR045584">
    <property type="entry name" value="Pilin-like"/>
</dbReference>
<evidence type="ECO:0000256" key="6">
    <source>
        <dbReference type="ARBA" id="ARBA00022989"/>
    </source>
</evidence>
<evidence type="ECO:0000256" key="1">
    <source>
        <dbReference type="ARBA" id="ARBA00004377"/>
    </source>
</evidence>